<feature type="non-terminal residue" evidence="3">
    <location>
        <position position="387"/>
    </location>
</feature>
<protein>
    <recommendedName>
        <fullName evidence="2">DUF6590 domain-containing protein</fullName>
    </recommendedName>
</protein>
<feature type="region of interest" description="Disordered" evidence="1">
    <location>
        <begin position="335"/>
        <end position="387"/>
    </location>
</feature>
<dbReference type="AlphaFoldDB" id="A0A3E2HCD2"/>
<keyword evidence="4" id="KW-1185">Reference proteome</keyword>
<dbReference type="OrthoDB" id="3559580at2759"/>
<dbReference type="InterPro" id="IPR046497">
    <property type="entry name" value="DUF6590"/>
</dbReference>
<dbReference type="STRING" id="5539.A0A3E2HCD2"/>
<feature type="domain" description="DUF6590" evidence="2">
    <location>
        <begin position="145"/>
        <end position="296"/>
    </location>
</feature>
<evidence type="ECO:0000313" key="4">
    <source>
        <dbReference type="Proteomes" id="UP000258309"/>
    </source>
</evidence>
<name>A0A3E2HCD2_SCYLI</name>
<gene>
    <name evidence="3" type="ORF">B7463_g5257</name>
</gene>
<dbReference type="PANTHER" id="PTHR35391">
    <property type="entry name" value="C2H2-TYPE DOMAIN-CONTAINING PROTEIN-RELATED"/>
    <property type="match status" value="1"/>
</dbReference>
<evidence type="ECO:0000256" key="1">
    <source>
        <dbReference type="SAM" id="MobiDB-lite"/>
    </source>
</evidence>
<sequence length="387" mass="42534">MSSYEPSYPGPSAWSEWTWIEEQQCWSRYRLAADGRTYEYENRQPDSTPRQFGLPTIDELNKQPYSQTFEQPKAYTHDPTTDSVTHGILGLNLNQGESSTSAVAPGYRVEREQSTTPVQAPRYIKTKDPSTNVDALNKSYTVHDSKYFSKGKVFKVLWCEPHGSTGTEVTNVRAATKVKYGQSAYSSIRRFVIIDSQHVGHSTCLPILTYGGRGTAKPGVKPELHSQVYSSKHVPGLLKGETPGALQSPIRIKVDSDKNKLDEASRLNYSKIYTVEHNVKVVFIGEVDKGHMTKLRGNYANVNRPFSYEDSTGGFAASSSSGYAEPASGYTTSTSGYTAGYTAGSSSQDTSAGVAYSYSQPSSDTVDVKGYEDLDDDEKEGGGEEEE</sequence>
<dbReference type="Pfam" id="PF20233">
    <property type="entry name" value="DUF6590"/>
    <property type="match status" value="1"/>
</dbReference>
<evidence type="ECO:0000313" key="3">
    <source>
        <dbReference type="EMBL" id="RFU31079.1"/>
    </source>
</evidence>
<accession>A0A3E2HCD2</accession>
<feature type="compositionally biased region" description="Low complexity" evidence="1">
    <location>
        <begin position="335"/>
        <end position="347"/>
    </location>
</feature>
<organism evidence="3 4">
    <name type="scientific">Scytalidium lignicola</name>
    <name type="common">Hyphomycete</name>
    <dbReference type="NCBI Taxonomy" id="5539"/>
    <lineage>
        <taxon>Eukaryota</taxon>
        <taxon>Fungi</taxon>
        <taxon>Dikarya</taxon>
        <taxon>Ascomycota</taxon>
        <taxon>Pezizomycotina</taxon>
        <taxon>Leotiomycetes</taxon>
        <taxon>Leotiomycetes incertae sedis</taxon>
        <taxon>Scytalidium</taxon>
    </lineage>
</organism>
<dbReference type="EMBL" id="NCSJ02000084">
    <property type="protein sequence ID" value="RFU31079.1"/>
    <property type="molecule type" value="Genomic_DNA"/>
</dbReference>
<dbReference type="Proteomes" id="UP000258309">
    <property type="component" value="Unassembled WGS sequence"/>
</dbReference>
<feature type="compositionally biased region" description="Acidic residues" evidence="1">
    <location>
        <begin position="373"/>
        <end position="387"/>
    </location>
</feature>
<dbReference type="OMA" id="LNIGMVA"/>
<reference evidence="3 4" key="1">
    <citation type="submission" date="2018-05" db="EMBL/GenBank/DDBJ databases">
        <title>Draft genome sequence of Scytalidium lignicola DSM 105466, a ubiquitous saprotrophic fungus.</title>
        <authorList>
            <person name="Buettner E."/>
            <person name="Gebauer A.M."/>
            <person name="Hofrichter M."/>
            <person name="Liers C."/>
            <person name="Kellner H."/>
        </authorList>
    </citation>
    <scope>NUCLEOTIDE SEQUENCE [LARGE SCALE GENOMIC DNA]</scope>
    <source>
        <strain evidence="3 4">DSM 105466</strain>
    </source>
</reference>
<feature type="non-terminal residue" evidence="3">
    <location>
        <position position="1"/>
    </location>
</feature>
<dbReference type="PANTHER" id="PTHR35391:SF5">
    <property type="entry name" value="DUF6590 DOMAIN-CONTAINING PROTEIN"/>
    <property type="match status" value="1"/>
</dbReference>
<proteinExistence type="predicted"/>
<evidence type="ECO:0000259" key="2">
    <source>
        <dbReference type="Pfam" id="PF20233"/>
    </source>
</evidence>
<comment type="caution">
    <text evidence="3">The sequence shown here is derived from an EMBL/GenBank/DDBJ whole genome shotgun (WGS) entry which is preliminary data.</text>
</comment>